<gene>
    <name evidence="4" type="ORF">GZ77_10270</name>
</gene>
<dbReference type="InterPro" id="IPR050385">
    <property type="entry name" value="Archaeal_FAD_synthase"/>
</dbReference>
<comment type="caution">
    <text evidence="4">The sequence shown here is derived from an EMBL/GenBank/DDBJ whole genome shotgun (WGS) entry which is preliminary data.</text>
</comment>
<dbReference type="NCBIfam" id="TIGR00125">
    <property type="entry name" value="cyt_tran_rel"/>
    <property type="match status" value="1"/>
</dbReference>
<sequence>MNLTFRTTKSALPYDIFVRLSVLDNQKVMDSISNQKTICISGGFDPVHIGHLRMIQAAAKQGKVVVIVNSDDWLLRKKGYVFMPFAERCELLEGFASVSETVAVDDADNSVCEALERLKPDYFANGGDRKNNNTPEVELCQRLGIELLWNVGGGKIQSSSELVNFNGNGETPNPLK</sequence>
<evidence type="ECO:0000256" key="2">
    <source>
        <dbReference type="ARBA" id="ARBA00022695"/>
    </source>
</evidence>
<reference evidence="4 5" key="1">
    <citation type="submission" date="2014-06" db="EMBL/GenBank/DDBJ databases">
        <title>Whole Genome Sequences of Three Symbiotic Endozoicomonas Bacteria.</title>
        <authorList>
            <person name="Neave M.J."/>
            <person name="Apprill A."/>
            <person name="Voolstra C.R."/>
        </authorList>
    </citation>
    <scope>NUCLEOTIDE SEQUENCE [LARGE SCALE GENOMIC DNA]</scope>
    <source>
        <strain evidence="4 5">LMG 24815</strain>
    </source>
</reference>
<name>A0A081N8B6_9GAMM</name>
<evidence type="ECO:0000313" key="5">
    <source>
        <dbReference type="Proteomes" id="UP000028006"/>
    </source>
</evidence>
<evidence type="ECO:0000313" key="4">
    <source>
        <dbReference type="EMBL" id="KEQ14689.1"/>
    </source>
</evidence>
<dbReference type="eggNOG" id="COG0615">
    <property type="taxonomic scope" value="Bacteria"/>
</dbReference>
<dbReference type="PANTHER" id="PTHR43793:SF1">
    <property type="entry name" value="FAD SYNTHASE"/>
    <property type="match status" value="1"/>
</dbReference>
<dbReference type="Pfam" id="PF01467">
    <property type="entry name" value="CTP_transf_like"/>
    <property type="match status" value="1"/>
</dbReference>
<keyword evidence="1" id="KW-0808">Transferase</keyword>
<evidence type="ECO:0000256" key="1">
    <source>
        <dbReference type="ARBA" id="ARBA00022679"/>
    </source>
</evidence>
<evidence type="ECO:0000259" key="3">
    <source>
        <dbReference type="Pfam" id="PF01467"/>
    </source>
</evidence>
<feature type="domain" description="Cytidyltransferase-like" evidence="3">
    <location>
        <begin position="42"/>
        <end position="129"/>
    </location>
</feature>
<proteinExistence type="predicted"/>
<dbReference type="InterPro" id="IPR004821">
    <property type="entry name" value="Cyt_trans-like"/>
</dbReference>
<organism evidence="4 5">
    <name type="scientific">Endozoicomonas montiporae</name>
    <dbReference type="NCBI Taxonomy" id="1027273"/>
    <lineage>
        <taxon>Bacteria</taxon>
        <taxon>Pseudomonadati</taxon>
        <taxon>Pseudomonadota</taxon>
        <taxon>Gammaproteobacteria</taxon>
        <taxon>Oceanospirillales</taxon>
        <taxon>Endozoicomonadaceae</taxon>
        <taxon>Endozoicomonas</taxon>
    </lineage>
</organism>
<dbReference type="PANTHER" id="PTHR43793">
    <property type="entry name" value="FAD SYNTHASE"/>
    <property type="match status" value="1"/>
</dbReference>
<dbReference type="SUPFAM" id="SSF52374">
    <property type="entry name" value="Nucleotidylyl transferase"/>
    <property type="match status" value="1"/>
</dbReference>
<accession>A0A081N8B6</accession>
<protein>
    <recommendedName>
        <fullName evidence="3">Cytidyltransferase-like domain-containing protein</fullName>
    </recommendedName>
</protein>
<dbReference type="AlphaFoldDB" id="A0A081N8B6"/>
<dbReference type="GO" id="GO:0016779">
    <property type="term" value="F:nucleotidyltransferase activity"/>
    <property type="evidence" value="ECO:0007669"/>
    <property type="project" value="UniProtKB-KW"/>
</dbReference>
<keyword evidence="5" id="KW-1185">Reference proteome</keyword>
<dbReference type="Gene3D" id="3.40.50.620">
    <property type="entry name" value="HUPs"/>
    <property type="match status" value="1"/>
</dbReference>
<dbReference type="InterPro" id="IPR014729">
    <property type="entry name" value="Rossmann-like_a/b/a_fold"/>
</dbReference>
<dbReference type="EMBL" id="JOKG01000002">
    <property type="protein sequence ID" value="KEQ14689.1"/>
    <property type="molecule type" value="Genomic_DNA"/>
</dbReference>
<keyword evidence="2" id="KW-0548">Nucleotidyltransferase</keyword>
<dbReference type="Proteomes" id="UP000028006">
    <property type="component" value="Unassembled WGS sequence"/>
</dbReference>